<organism evidence="14 15">
    <name type="scientific">Hohenbuehelia grisea</name>
    <dbReference type="NCBI Taxonomy" id="104357"/>
    <lineage>
        <taxon>Eukaryota</taxon>
        <taxon>Fungi</taxon>
        <taxon>Dikarya</taxon>
        <taxon>Basidiomycota</taxon>
        <taxon>Agaricomycotina</taxon>
        <taxon>Agaricomycetes</taxon>
        <taxon>Agaricomycetidae</taxon>
        <taxon>Agaricales</taxon>
        <taxon>Pleurotineae</taxon>
        <taxon>Pleurotaceae</taxon>
        <taxon>Hohenbuehelia</taxon>
    </lineage>
</organism>
<keyword evidence="7" id="KW-0862">Zinc</keyword>
<dbReference type="PROSITE" id="PS50089">
    <property type="entry name" value="ZF_RING_2"/>
    <property type="match status" value="1"/>
</dbReference>
<evidence type="ECO:0000256" key="8">
    <source>
        <dbReference type="ARBA" id="ARBA00023204"/>
    </source>
</evidence>
<evidence type="ECO:0000256" key="7">
    <source>
        <dbReference type="ARBA" id="ARBA00022833"/>
    </source>
</evidence>
<keyword evidence="9" id="KW-0539">Nucleus</keyword>
<keyword evidence="15" id="KW-1185">Reference proteome</keyword>
<dbReference type="Pfam" id="PF13923">
    <property type="entry name" value="zf-C3HC4_2"/>
    <property type="match status" value="1"/>
</dbReference>
<sequence length="420" mass="45961">MRGENVAQLLNSDISDPSDFPPLLARPGLRDLDSSLRCGICGDFYDAPVTLGCGHCFCSLCIRNALATKAECPHCRKPASESHLRADPAIEQVVLAWKTARSCVLKLLKEAADGISPQTNDGEASSSSRPAKKRRRTQSTSPQREGASSDVEIIPPPIVDRKSSSSSKPLRPRSESRKKSSTNPIPTSDSGEEEIPSTSKGDLTVKCPICSQRVSESKINLHLDSGCKAGTGSDNNAVAVTQWGKLLIMGASRSGKEKQRLDADLIALPKAAYGTLKDKQLKAMLVEHELPTTGDRNTWIARHEQWVMLYNANLDKSIKHRRSIEQIRTDLRKWEDARKTKKVTIEDVEAYEKQHKSEFARLIEVARPKKVPPPPPPLKSELSSATLPSSPHTKASSPLPSSPIDDGSIVPDSEEERSRS</sequence>
<dbReference type="SMART" id="SM00184">
    <property type="entry name" value="RING"/>
    <property type="match status" value="1"/>
</dbReference>
<evidence type="ECO:0000256" key="1">
    <source>
        <dbReference type="ARBA" id="ARBA00004123"/>
    </source>
</evidence>
<evidence type="ECO:0000256" key="11">
    <source>
        <dbReference type="PROSITE-ProRule" id="PRU00175"/>
    </source>
</evidence>
<dbReference type="SUPFAM" id="SSF57850">
    <property type="entry name" value="RING/U-box"/>
    <property type="match status" value="1"/>
</dbReference>
<feature type="compositionally biased region" description="Polar residues" evidence="12">
    <location>
        <begin position="381"/>
        <end position="399"/>
    </location>
</feature>
<keyword evidence="4" id="KW-0227">DNA damage</keyword>
<feature type="region of interest" description="Disordered" evidence="12">
    <location>
        <begin position="364"/>
        <end position="420"/>
    </location>
</feature>
<dbReference type="InterPro" id="IPR017907">
    <property type="entry name" value="Znf_RING_CS"/>
</dbReference>
<dbReference type="Gene3D" id="3.30.160.60">
    <property type="entry name" value="Classic Zinc Finger"/>
    <property type="match status" value="1"/>
</dbReference>
<dbReference type="PROSITE" id="PS00518">
    <property type="entry name" value="ZF_RING_1"/>
    <property type="match status" value="1"/>
</dbReference>
<comment type="caution">
    <text evidence="14">The sequence shown here is derived from an EMBL/GenBank/DDBJ whole genome shotgun (WGS) entry which is preliminary data.</text>
</comment>
<proteinExistence type="predicted"/>
<dbReference type="Gene3D" id="3.30.40.10">
    <property type="entry name" value="Zinc/RING finger domain, C3HC4 (zinc finger)"/>
    <property type="match status" value="1"/>
</dbReference>
<dbReference type="Proteomes" id="UP001556367">
    <property type="component" value="Unassembled WGS sequence"/>
</dbReference>
<dbReference type="InterPro" id="IPR039577">
    <property type="entry name" value="Rad18"/>
</dbReference>
<evidence type="ECO:0000256" key="5">
    <source>
        <dbReference type="ARBA" id="ARBA00022771"/>
    </source>
</evidence>
<comment type="subcellular location">
    <subcellularLocation>
        <location evidence="1">Nucleus</location>
    </subcellularLocation>
</comment>
<dbReference type="EMBL" id="JASNQZ010000015">
    <property type="protein sequence ID" value="KAL0947506.1"/>
    <property type="molecule type" value="Genomic_DNA"/>
</dbReference>
<evidence type="ECO:0000313" key="14">
    <source>
        <dbReference type="EMBL" id="KAL0947506.1"/>
    </source>
</evidence>
<protein>
    <recommendedName>
        <fullName evidence="13">RING-type domain-containing protein</fullName>
    </recommendedName>
</protein>
<comment type="pathway">
    <text evidence="10">Protein modification.</text>
</comment>
<keyword evidence="8" id="KW-0234">DNA repair</keyword>
<dbReference type="InterPro" id="IPR006642">
    <property type="entry name" value="Rad18_UBZ4"/>
</dbReference>
<feature type="region of interest" description="Disordered" evidence="12">
    <location>
        <begin position="115"/>
        <end position="203"/>
    </location>
</feature>
<dbReference type="PANTHER" id="PTHR14134">
    <property type="entry name" value="E3 UBIQUITIN-PROTEIN LIGASE RAD18"/>
    <property type="match status" value="1"/>
</dbReference>
<dbReference type="PANTHER" id="PTHR14134:SF2">
    <property type="entry name" value="E3 UBIQUITIN-PROTEIN LIGASE RAD18"/>
    <property type="match status" value="1"/>
</dbReference>
<feature type="domain" description="RING-type" evidence="13">
    <location>
        <begin position="38"/>
        <end position="76"/>
    </location>
</feature>
<keyword evidence="5 11" id="KW-0863">Zinc-finger</keyword>
<gene>
    <name evidence="14" type="ORF">HGRIS_013606</name>
</gene>
<reference evidence="15" key="1">
    <citation type="submission" date="2024-06" db="EMBL/GenBank/DDBJ databases">
        <title>Multi-omics analyses provide insights into the biosynthesis of the anticancer antibiotic pleurotin in Hohenbuehelia grisea.</title>
        <authorList>
            <person name="Weaver J.A."/>
            <person name="Alberti F."/>
        </authorList>
    </citation>
    <scope>NUCLEOTIDE SEQUENCE [LARGE SCALE GENOMIC DNA]</scope>
    <source>
        <strain evidence="15">T-177</strain>
    </source>
</reference>
<evidence type="ECO:0000256" key="10">
    <source>
        <dbReference type="ARBA" id="ARBA00043952"/>
    </source>
</evidence>
<name>A0ABR3IW01_9AGAR</name>
<dbReference type="InterPro" id="IPR001841">
    <property type="entry name" value="Znf_RING"/>
</dbReference>
<dbReference type="InterPro" id="IPR013083">
    <property type="entry name" value="Znf_RING/FYVE/PHD"/>
</dbReference>
<evidence type="ECO:0000259" key="13">
    <source>
        <dbReference type="PROSITE" id="PS50089"/>
    </source>
</evidence>
<evidence type="ECO:0000256" key="4">
    <source>
        <dbReference type="ARBA" id="ARBA00022763"/>
    </source>
</evidence>
<evidence type="ECO:0000256" key="2">
    <source>
        <dbReference type="ARBA" id="ARBA00022679"/>
    </source>
</evidence>
<keyword evidence="6" id="KW-0833">Ubl conjugation pathway</keyword>
<evidence type="ECO:0000256" key="3">
    <source>
        <dbReference type="ARBA" id="ARBA00022723"/>
    </source>
</evidence>
<keyword evidence="2" id="KW-0808">Transferase</keyword>
<evidence type="ECO:0000256" key="9">
    <source>
        <dbReference type="ARBA" id="ARBA00023242"/>
    </source>
</evidence>
<evidence type="ECO:0000313" key="15">
    <source>
        <dbReference type="Proteomes" id="UP001556367"/>
    </source>
</evidence>
<evidence type="ECO:0000256" key="6">
    <source>
        <dbReference type="ARBA" id="ARBA00022786"/>
    </source>
</evidence>
<accession>A0ABR3IW01</accession>
<keyword evidence="3" id="KW-0479">Metal-binding</keyword>
<evidence type="ECO:0000256" key="12">
    <source>
        <dbReference type="SAM" id="MobiDB-lite"/>
    </source>
</evidence>
<dbReference type="SMART" id="SM00734">
    <property type="entry name" value="ZnF_Rad18"/>
    <property type="match status" value="1"/>
</dbReference>